<dbReference type="InterPro" id="IPR013324">
    <property type="entry name" value="RNA_pol_sigma_r3/r4-like"/>
</dbReference>
<dbReference type="SUPFAM" id="SSF88946">
    <property type="entry name" value="Sigma2 domain of RNA polymerase sigma factors"/>
    <property type="match status" value="1"/>
</dbReference>
<sequence>MAQPLNRIEMQEAGQDPGAESGLLAAYLASYARLRAALLRRTGSPSAAEDLSQELYLRLAGRAAAHTEAEVANPEGYVRRMAQNIASDWRRGAARQGMPAPVSADIPSDAPSAERTLLARERLKQVLELADLLPPRCREVFVLRKLKGLEQHEIAARLGISLNMVQKHLRKALEDIAAGLAARE</sequence>
<dbReference type="InterPro" id="IPR014284">
    <property type="entry name" value="RNA_pol_sigma-70_dom"/>
</dbReference>
<evidence type="ECO:0000259" key="6">
    <source>
        <dbReference type="Pfam" id="PF08281"/>
    </source>
</evidence>
<dbReference type="Gene3D" id="1.10.10.10">
    <property type="entry name" value="Winged helix-like DNA-binding domain superfamily/Winged helix DNA-binding domain"/>
    <property type="match status" value="1"/>
</dbReference>
<dbReference type="SUPFAM" id="SSF88659">
    <property type="entry name" value="Sigma3 and sigma4 domains of RNA polymerase sigma factors"/>
    <property type="match status" value="1"/>
</dbReference>
<feature type="domain" description="RNA polymerase sigma factor 70 region 4 type 2" evidence="6">
    <location>
        <begin position="124"/>
        <end position="175"/>
    </location>
</feature>
<dbReference type="Pfam" id="PF08281">
    <property type="entry name" value="Sigma70_r4_2"/>
    <property type="match status" value="1"/>
</dbReference>
<dbReference type="GO" id="GO:0003677">
    <property type="term" value="F:DNA binding"/>
    <property type="evidence" value="ECO:0007669"/>
    <property type="project" value="InterPro"/>
</dbReference>
<dbReference type="InterPro" id="IPR013325">
    <property type="entry name" value="RNA_pol_sigma_r2"/>
</dbReference>
<dbReference type="InterPro" id="IPR007627">
    <property type="entry name" value="RNA_pol_sigma70_r2"/>
</dbReference>
<dbReference type="GO" id="GO:0006352">
    <property type="term" value="P:DNA-templated transcription initiation"/>
    <property type="evidence" value="ECO:0007669"/>
    <property type="project" value="InterPro"/>
</dbReference>
<protein>
    <submittedName>
        <fullName evidence="7">RNA polymerase sigma factor</fullName>
    </submittedName>
</protein>
<accession>A0AAJ6BLM2</accession>
<evidence type="ECO:0000256" key="4">
    <source>
        <dbReference type="ARBA" id="ARBA00023163"/>
    </source>
</evidence>
<dbReference type="Gene3D" id="1.10.1740.10">
    <property type="match status" value="1"/>
</dbReference>
<evidence type="ECO:0000313" key="8">
    <source>
        <dbReference type="Proteomes" id="UP001218362"/>
    </source>
</evidence>
<dbReference type="EMBL" id="CP119316">
    <property type="protein sequence ID" value="WEK45187.1"/>
    <property type="molecule type" value="Genomic_DNA"/>
</dbReference>
<evidence type="ECO:0000259" key="5">
    <source>
        <dbReference type="Pfam" id="PF04542"/>
    </source>
</evidence>
<keyword evidence="4" id="KW-0804">Transcription</keyword>
<evidence type="ECO:0000256" key="1">
    <source>
        <dbReference type="ARBA" id="ARBA00010641"/>
    </source>
</evidence>
<dbReference type="InterPro" id="IPR039425">
    <property type="entry name" value="RNA_pol_sigma-70-like"/>
</dbReference>
<dbReference type="InterPro" id="IPR013249">
    <property type="entry name" value="RNA_pol_sigma70_r4_t2"/>
</dbReference>
<name>A0AAJ6BLM2_9SPHN</name>
<dbReference type="CDD" id="cd06171">
    <property type="entry name" value="Sigma70_r4"/>
    <property type="match status" value="1"/>
</dbReference>
<gene>
    <name evidence="7" type="ORF">P0Y56_09065</name>
</gene>
<evidence type="ECO:0000313" key="7">
    <source>
        <dbReference type="EMBL" id="WEK45187.1"/>
    </source>
</evidence>
<dbReference type="PANTHER" id="PTHR43133">
    <property type="entry name" value="RNA POLYMERASE ECF-TYPE SIGMA FACTO"/>
    <property type="match status" value="1"/>
</dbReference>
<reference evidence="7" key="1">
    <citation type="submission" date="2023-03" db="EMBL/GenBank/DDBJ databases">
        <title>Andean soil-derived lignocellulolytic bacterial consortium as a source of novel taxa and putative plastic-active enzymes.</title>
        <authorList>
            <person name="Diaz-Garcia L."/>
            <person name="Chuvochina M."/>
            <person name="Feuerriegel G."/>
            <person name="Bunk B."/>
            <person name="Sproer C."/>
            <person name="Streit W.R."/>
            <person name="Rodriguez L.M."/>
            <person name="Overmann J."/>
            <person name="Jimenez D.J."/>
        </authorList>
    </citation>
    <scope>NUCLEOTIDE SEQUENCE</scope>
    <source>
        <strain evidence="7">MAG 26</strain>
    </source>
</reference>
<keyword evidence="3" id="KW-0731">Sigma factor</keyword>
<evidence type="ECO:0000256" key="2">
    <source>
        <dbReference type="ARBA" id="ARBA00023015"/>
    </source>
</evidence>
<feature type="domain" description="RNA polymerase sigma-70 region 2" evidence="5">
    <location>
        <begin position="30"/>
        <end position="95"/>
    </location>
</feature>
<dbReference type="Proteomes" id="UP001218362">
    <property type="component" value="Chromosome"/>
</dbReference>
<dbReference type="Pfam" id="PF04542">
    <property type="entry name" value="Sigma70_r2"/>
    <property type="match status" value="1"/>
</dbReference>
<proteinExistence type="inferred from homology"/>
<dbReference type="GO" id="GO:0016987">
    <property type="term" value="F:sigma factor activity"/>
    <property type="evidence" value="ECO:0007669"/>
    <property type="project" value="UniProtKB-KW"/>
</dbReference>
<dbReference type="AlphaFoldDB" id="A0AAJ6BLM2"/>
<dbReference type="KEGG" id="acob:P0Y56_09065"/>
<evidence type="ECO:0000256" key="3">
    <source>
        <dbReference type="ARBA" id="ARBA00023082"/>
    </source>
</evidence>
<dbReference type="NCBIfam" id="TIGR02937">
    <property type="entry name" value="sigma70-ECF"/>
    <property type="match status" value="1"/>
</dbReference>
<dbReference type="PANTHER" id="PTHR43133:SF63">
    <property type="entry name" value="RNA POLYMERASE SIGMA FACTOR FECI-RELATED"/>
    <property type="match status" value="1"/>
</dbReference>
<keyword evidence="2" id="KW-0805">Transcription regulation</keyword>
<comment type="similarity">
    <text evidence="1">Belongs to the sigma-70 factor family. ECF subfamily.</text>
</comment>
<dbReference type="InterPro" id="IPR036388">
    <property type="entry name" value="WH-like_DNA-bd_sf"/>
</dbReference>
<organism evidence="7 8">
    <name type="scientific">Candidatus Andeanibacterium colombiense</name>
    <dbReference type="NCBI Taxonomy" id="3121345"/>
    <lineage>
        <taxon>Bacteria</taxon>
        <taxon>Pseudomonadati</taxon>
        <taxon>Pseudomonadota</taxon>
        <taxon>Alphaproteobacteria</taxon>
        <taxon>Sphingomonadales</taxon>
        <taxon>Sphingomonadaceae</taxon>
        <taxon>Candidatus Andeanibacterium</taxon>
    </lineage>
</organism>